<organism evidence="4 5">
    <name type="scientific">Mytilus edulis</name>
    <name type="common">Blue mussel</name>
    <dbReference type="NCBI Taxonomy" id="6550"/>
    <lineage>
        <taxon>Eukaryota</taxon>
        <taxon>Metazoa</taxon>
        <taxon>Spiralia</taxon>
        <taxon>Lophotrochozoa</taxon>
        <taxon>Mollusca</taxon>
        <taxon>Bivalvia</taxon>
        <taxon>Autobranchia</taxon>
        <taxon>Pteriomorphia</taxon>
        <taxon>Mytilida</taxon>
        <taxon>Mytiloidea</taxon>
        <taxon>Mytilidae</taxon>
        <taxon>Mytilinae</taxon>
        <taxon>Mytilus</taxon>
    </lineage>
</organism>
<proteinExistence type="predicted"/>
<gene>
    <name evidence="4" type="ORF">MEDL_23928</name>
</gene>
<evidence type="ECO:0000256" key="2">
    <source>
        <dbReference type="SAM" id="MobiDB-lite"/>
    </source>
</evidence>
<dbReference type="SUPFAM" id="SSF51197">
    <property type="entry name" value="Clavaminate synthase-like"/>
    <property type="match status" value="1"/>
</dbReference>
<keyword evidence="3" id="KW-0472">Membrane</keyword>
<evidence type="ECO:0000256" key="3">
    <source>
        <dbReference type="SAM" id="Phobius"/>
    </source>
</evidence>
<keyword evidence="3" id="KW-1133">Transmembrane helix</keyword>
<dbReference type="InterPro" id="IPR050910">
    <property type="entry name" value="JMJD6_ArgDemeth/LysHydrox"/>
</dbReference>
<protein>
    <submittedName>
        <fullName evidence="4">Uncharacterized protein</fullName>
    </submittedName>
</protein>
<dbReference type="PANTHER" id="PTHR12480">
    <property type="entry name" value="ARGININE DEMETHYLASE AND LYSYL-HYDROXYLASE JMJD"/>
    <property type="match status" value="1"/>
</dbReference>
<dbReference type="OrthoDB" id="438164at2759"/>
<evidence type="ECO:0000313" key="5">
    <source>
        <dbReference type="Proteomes" id="UP000683360"/>
    </source>
</evidence>
<name>A0A8S3RK78_MYTED</name>
<dbReference type="PANTHER" id="PTHR12480:SF21">
    <property type="entry name" value="JMJC DOMAIN-CONTAINING PROTEIN 8"/>
    <property type="match status" value="1"/>
</dbReference>
<dbReference type="AlphaFoldDB" id="A0A8S3RK78"/>
<dbReference type="Gene3D" id="1.25.40.10">
    <property type="entry name" value="Tetratricopeptide repeat domain"/>
    <property type="match status" value="1"/>
</dbReference>
<accession>A0A8S3RK78</accession>
<dbReference type="Pfam" id="PF14559">
    <property type="entry name" value="TPR_19"/>
    <property type="match status" value="1"/>
</dbReference>
<keyword evidence="3" id="KW-0812">Transmembrane</keyword>
<evidence type="ECO:0000313" key="4">
    <source>
        <dbReference type="EMBL" id="CAG2209793.1"/>
    </source>
</evidence>
<dbReference type="InterPro" id="IPR011990">
    <property type="entry name" value="TPR-like_helical_dom_sf"/>
</dbReference>
<dbReference type="InterPro" id="IPR019734">
    <property type="entry name" value="TPR_rpt"/>
</dbReference>
<feature type="compositionally biased region" description="Basic and acidic residues" evidence="2">
    <location>
        <begin position="58"/>
        <end position="73"/>
    </location>
</feature>
<dbReference type="EMBL" id="CAJPWZ010001214">
    <property type="protein sequence ID" value="CAG2209793.1"/>
    <property type="molecule type" value="Genomic_DNA"/>
</dbReference>
<keyword evidence="5" id="KW-1185">Reference proteome</keyword>
<dbReference type="GO" id="GO:0000987">
    <property type="term" value="F:cis-regulatory region sequence-specific DNA binding"/>
    <property type="evidence" value="ECO:0007669"/>
    <property type="project" value="TreeGrafter"/>
</dbReference>
<feature type="transmembrane region" description="Helical" evidence="3">
    <location>
        <begin position="21"/>
        <end position="42"/>
    </location>
</feature>
<feature type="region of interest" description="Disordered" evidence="2">
    <location>
        <begin position="58"/>
        <end position="125"/>
    </location>
</feature>
<evidence type="ECO:0000256" key="1">
    <source>
        <dbReference type="PROSITE-ProRule" id="PRU00339"/>
    </source>
</evidence>
<dbReference type="Gene3D" id="2.60.120.650">
    <property type="entry name" value="Cupin"/>
    <property type="match status" value="1"/>
</dbReference>
<keyword evidence="1" id="KW-0802">TPR repeat</keyword>
<feature type="repeat" description="TPR" evidence="1">
    <location>
        <begin position="424"/>
        <end position="457"/>
    </location>
</feature>
<comment type="caution">
    <text evidence="4">The sequence shown here is derived from an EMBL/GenBank/DDBJ whole genome shotgun (WGS) entry which is preliminary data.</text>
</comment>
<dbReference type="SMART" id="SM00028">
    <property type="entry name" value="TPR"/>
    <property type="match status" value="2"/>
</dbReference>
<feature type="compositionally biased region" description="Polar residues" evidence="2">
    <location>
        <begin position="99"/>
        <end position="117"/>
    </location>
</feature>
<dbReference type="Proteomes" id="UP000683360">
    <property type="component" value="Unassembled WGS sequence"/>
</dbReference>
<dbReference type="GO" id="GO:0005634">
    <property type="term" value="C:nucleus"/>
    <property type="evidence" value="ECO:0007669"/>
    <property type="project" value="TreeGrafter"/>
</dbReference>
<reference evidence="4" key="1">
    <citation type="submission" date="2021-03" db="EMBL/GenBank/DDBJ databases">
        <authorList>
            <person name="Bekaert M."/>
        </authorList>
    </citation>
    <scope>NUCLEOTIDE SEQUENCE</scope>
</reference>
<dbReference type="PROSITE" id="PS50005">
    <property type="entry name" value="TPR"/>
    <property type="match status" value="1"/>
</dbReference>
<dbReference type="SUPFAM" id="SSF48452">
    <property type="entry name" value="TPR-like"/>
    <property type="match status" value="1"/>
</dbReference>
<feature type="compositionally biased region" description="Polar residues" evidence="2">
    <location>
        <begin position="75"/>
        <end position="90"/>
    </location>
</feature>
<sequence>MELLNRLKKDKKKKNQNNQQMLVNVLLGFLGVIFACGVFLFVTRDLVPEYERNPFERTKKEAPVANKRSDDASSKIVNKKSTSAHQQRNGDASRKIINKKSSYQQRNDDASSNTFNKESTHQEKDSITEHSMMDEILNQNPHKTIVDGLEEVPSNGWREADPRVTAKYDSTIYIKKPVIVTFPNGAEDWAEADKWTVSNLKKEYGDFRIYSGNAREIVRRGGNGEVGSSFSEFVDKLIQEEDETGEPLYVFDRNFYNSSTLPKTLKPPSIFKIQNGIDDSIFFLGASRSGVSFHKHADSWNGVLYGRKRWFLYPIDHTPPGGVFTGYTMLEWFDMVYPKIKAEEDKPLECSCYRKALKLCKISELLPNVDRKRASLDMVNKVLKKDPYFLIAILHKAELMMDMNEAYKAEELLQEALQLNPELFDTRVMYGRLLYDTGRPEEAVFHFRKATELRPNNIHFWNYLKNAQIASDDDRGAEESDEIITYLKSFED</sequence>